<organism evidence="5 6">
    <name type="scientific">Aliicoccus persicus</name>
    <dbReference type="NCBI Taxonomy" id="930138"/>
    <lineage>
        <taxon>Bacteria</taxon>
        <taxon>Bacillati</taxon>
        <taxon>Bacillota</taxon>
        <taxon>Bacilli</taxon>
        <taxon>Bacillales</taxon>
        <taxon>Staphylococcaceae</taxon>
        <taxon>Aliicoccus</taxon>
    </lineage>
</organism>
<gene>
    <name evidence="5" type="primary">pxpB</name>
    <name evidence="5" type="ORF">K8V35_06680</name>
</gene>
<protein>
    <submittedName>
        <fullName evidence="5">5-oxoprolinase subunit PxpB</fullName>
        <ecNumber evidence="5">3.5.2.9</ecNumber>
    </submittedName>
</protein>
<dbReference type="InterPro" id="IPR010016">
    <property type="entry name" value="PxpB"/>
</dbReference>
<accession>A0A921JBL7</accession>
<evidence type="ECO:0000256" key="1">
    <source>
        <dbReference type="ARBA" id="ARBA00022741"/>
    </source>
</evidence>
<dbReference type="PANTHER" id="PTHR34698:SF2">
    <property type="entry name" value="5-OXOPROLINASE SUBUNIT B"/>
    <property type="match status" value="1"/>
</dbReference>
<dbReference type="SUPFAM" id="SSF50891">
    <property type="entry name" value="Cyclophilin-like"/>
    <property type="match status" value="1"/>
</dbReference>
<comment type="caution">
    <text evidence="5">The sequence shown here is derived from an EMBL/GenBank/DDBJ whole genome shotgun (WGS) entry which is preliminary data.</text>
</comment>
<dbReference type="GO" id="GO:0005524">
    <property type="term" value="F:ATP binding"/>
    <property type="evidence" value="ECO:0007669"/>
    <property type="project" value="UniProtKB-KW"/>
</dbReference>
<dbReference type="EC" id="3.5.2.9" evidence="5"/>
<proteinExistence type="predicted"/>
<keyword evidence="2 5" id="KW-0378">Hydrolase</keyword>
<dbReference type="PANTHER" id="PTHR34698">
    <property type="entry name" value="5-OXOPROLINASE SUBUNIT B"/>
    <property type="match status" value="1"/>
</dbReference>
<evidence type="ECO:0000256" key="3">
    <source>
        <dbReference type="ARBA" id="ARBA00022840"/>
    </source>
</evidence>
<dbReference type="SUPFAM" id="SSF160467">
    <property type="entry name" value="PH0987 N-terminal domain-like"/>
    <property type="match status" value="1"/>
</dbReference>
<keyword evidence="1" id="KW-0547">Nucleotide-binding</keyword>
<reference evidence="5" key="2">
    <citation type="submission" date="2021-09" db="EMBL/GenBank/DDBJ databases">
        <authorList>
            <person name="Gilroy R."/>
        </authorList>
    </citation>
    <scope>NUCLEOTIDE SEQUENCE</scope>
    <source>
        <strain evidence="5">6019</strain>
    </source>
</reference>
<dbReference type="NCBIfam" id="TIGR00370">
    <property type="entry name" value="5-oxoprolinase subunit PxpB"/>
    <property type="match status" value="1"/>
</dbReference>
<sequence length="238" mass="27466">MKIEEISEDTMTITYDDIVSEKNSQRLISLLKSFQSMQLDGIIDYSISYTKLMIYYEPMILESSDIEKSIRKINADDSYTSIKNKRIIEIPVCYDDEFGLDLNSYYKKGLTKEEIQLLHSEREYYVYMIGFLPGFPYLNGVNDKLIMARKETPRTRIPKGSVGIAGSQTGFYTSSSPGGWNIIGRTPLKIGIENDSFNVPYRAGDYIKFTPINRAKFDEIEHQIDQDTFELNIEERGF</sequence>
<dbReference type="GO" id="GO:0017168">
    <property type="term" value="F:5-oxoprolinase (ATP-hydrolyzing) activity"/>
    <property type="evidence" value="ECO:0007669"/>
    <property type="project" value="UniProtKB-EC"/>
</dbReference>
<dbReference type="Gene3D" id="3.30.1360.40">
    <property type="match status" value="1"/>
</dbReference>
<dbReference type="AlphaFoldDB" id="A0A921JBL7"/>
<dbReference type="InterPro" id="IPR029000">
    <property type="entry name" value="Cyclophilin-like_dom_sf"/>
</dbReference>
<dbReference type="Pfam" id="PF02682">
    <property type="entry name" value="CT_C_D"/>
    <property type="match status" value="1"/>
</dbReference>
<evidence type="ECO:0000313" key="5">
    <source>
        <dbReference type="EMBL" id="HJE20021.1"/>
    </source>
</evidence>
<evidence type="ECO:0000313" key="6">
    <source>
        <dbReference type="Proteomes" id="UP000763505"/>
    </source>
</evidence>
<evidence type="ECO:0000256" key="2">
    <source>
        <dbReference type="ARBA" id="ARBA00022801"/>
    </source>
</evidence>
<reference evidence="5" key="1">
    <citation type="journal article" date="2021" name="PeerJ">
        <title>Extensive microbial diversity within the chicken gut microbiome revealed by metagenomics and culture.</title>
        <authorList>
            <person name="Gilroy R."/>
            <person name="Ravi A."/>
            <person name="Getino M."/>
            <person name="Pursley I."/>
            <person name="Horton D.L."/>
            <person name="Alikhan N.F."/>
            <person name="Baker D."/>
            <person name="Gharbi K."/>
            <person name="Hall N."/>
            <person name="Watson M."/>
            <person name="Adriaenssens E.M."/>
            <person name="Foster-Nyarko E."/>
            <person name="Jarju S."/>
            <person name="Secka A."/>
            <person name="Antonio M."/>
            <person name="Oren A."/>
            <person name="Chaudhuri R.R."/>
            <person name="La Ragione R."/>
            <person name="Hildebrand F."/>
            <person name="Pallen M.J."/>
        </authorList>
    </citation>
    <scope>NUCLEOTIDE SEQUENCE</scope>
    <source>
        <strain evidence="5">6019</strain>
    </source>
</reference>
<dbReference type="Gene3D" id="2.40.100.10">
    <property type="entry name" value="Cyclophilin-like"/>
    <property type="match status" value="1"/>
</dbReference>
<keyword evidence="3" id="KW-0067">ATP-binding</keyword>
<evidence type="ECO:0000259" key="4">
    <source>
        <dbReference type="SMART" id="SM00796"/>
    </source>
</evidence>
<name>A0A921JBL7_9STAP</name>
<dbReference type="EMBL" id="DYYI01000072">
    <property type="protein sequence ID" value="HJE20021.1"/>
    <property type="molecule type" value="Genomic_DNA"/>
</dbReference>
<feature type="domain" description="Carboxyltransferase" evidence="4">
    <location>
        <begin position="1"/>
        <end position="200"/>
    </location>
</feature>
<dbReference type="Proteomes" id="UP000763505">
    <property type="component" value="Unassembled WGS sequence"/>
</dbReference>
<dbReference type="InterPro" id="IPR003833">
    <property type="entry name" value="CT_C_D"/>
</dbReference>
<dbReference type="SMART" id="SM00796">
    <property type="entry name" value="AHS1"/>
    <property type="match status" value="1"/>
</dbReference>